<dbReference type="PANTHER" id="PTHR47320:SF1">
    <property type="entry name" value="BIFUNCTIONAL URIDYLYLTRANSFERASE_URIDYLYL-REMOVING ENZYME"/>
    <property type="match status" value="1"/>
</dbReference>
<keyword evidence="3" id="KW-0378">Hydrolase</keyword>
<dbReference type="Proteomes" id="UP000019155">
    <property type="component" value="Unassembled WGS sequence"/>
</dbReference>
<evidence type="ECO:0000313" key="10">
    <source>
        <dbReference type="Proteomes" id="UP000019155"/>
    </source>
</evidence>
<evidence type="ECO:0000259" key="6">
    <source>
        <dbReference type="Pfam" id="PF01909"/>
    </source>
</evidence>
<keyword evidence="10" id="KW-1185">Reference proteome</keyword>
<dbReference type="InterPro" id="IPR010043">
    <property type="entry name" value="UTase/UR"/>
</dbReference>
<feature type="domain" description="PII-uridylyltransferase/Glutamine-synthetase adenylyltransferase" evidence="8">
    <location>
        <begin position="179"/>
        <end position="266"/>
    </location>
</feature>
<dbReference type="GO" id="GO:0008773">
    <property type="term" value="F:[protein-PII] uridylyltransferase activity"/>
    <property type="evidence" value="ECO:0007669"/>
    <property type="project" value="InterPro"/>
</dbReference>
<evidence type="ECO:0000256" key="3">
    <source>
        <dbReference type="ARBA" id="ARBA00022801"/>
    </source>
</evidence>
<evidence type="ECO:0000259" key="8">
    <source>
        <dbReference type="Pfam" id="PF08335"/>
    </source>
</evidence>
<evidence type="ECO:0000313" key="9">
    <source>
        <dbReference type="EMBL" id="ETY70617.1"/>
    </source>
</evidence>
<comment type="caution">
    <text evidence="9">The sequence shown here is derived from an EMBL/GenBank/DDBJ whole genome shotgun (WGS) entry which is preliminary data.</text>
</comment>
<dbReference type="STRING" id="1435051.BMOU_1471"/>
<dbReference type="SUPFAM" id="SSF81301">
    <property type="entry name" value="Nucleotidyltransferase"/>
    <property type="match status" value="1"/>
</dbReference>
<dbReference type="RefSeq" id="WP_034876290.1">
    <property type="nucleotide sequence ID" value="NZ_AZMV01000007.1"/>
</dbReference>
<reference evidence="9 10" key="1">
    <citation type="journal article" date="2014" name="Genome Announc.">
        <title>The Genome Sequence of Bifidobacterium moukalabense DSM 27321 Highlights the Close Phylogenetic Relatedness with the Bifidobacterium dentium Taxon.</title>
        <authorList>
            <person name="Lugli G.A."/>
            <person name="Duranti S."/>
            <person name="Milani C."/>
            <person name="Turroni F."/>
            <person name="Viappiani A."/>
            <person name="Mangifesta M."/>
            <person name="van Sinderen D."/>
            <person name="Ventura M."/>
        </authorList>
    </citation>
    <scope>NUCLEOTIDE SEQUENCE [LARGE SCALE GENOMIC DNA]</scope>
    <source>
        <strain evidence="9 10">DSM 27321</strain>
    </source>
</reference>
<dbReference type="OrthoDB" id="9758038at2"/>
<keyword evidence="4" id="KW-0460">Magnesium</keyword>
<dbReference type="PATRIC" id="fig|1435051.3.peg.1454"/>
<dbReference type="GeneID" id="97502144"/>
<dbReference type="InterPro" id="IPR043519">
    <property type="entry name" value="NT_sf"/>
</dbReference>
<evidence type="ECO:0000259" key="7">
    <source>
        <dbReference type="Pfam" id="PF01966"/>
    </source>
</evidence>
<dbReference type="SUPFAM" id="SSF109604">
    <property type="entry name" value="HD-domain/PDEase-like"/>
    <property type="match status" value="1"/>
</dbReference>
<proteinExistence type="predicted"/>
<evidence type="ECO:0000256" key="5">
    <source>
        <dbReference type="ARBA" id="ARBA00023268"/>
    </source>
</evidence>
<protein>
    <submittedName>
        <fullName evidence="9">Protein PII uridylyltransferase</fullName>
    </submittedName>
</protein>
<dbReference type="InterPro" id="IPR013546">
    <property type="entry name" value="PII_UdlTrfase/GS_AdlTrfase"/>
</dbReference>
<dbReference type="Pfam" id="PF01909">
    <property type="entry name" value="NTP_transf_2"/>
    <property type="match status" value="1"/>
</dbReference>
<organism evidence="9 10">
    <name type="scientific">Bifidobacterium moukalabense DSM 27321</name>
    <dbReference type="NCBI Taxonomy" id="1435051"/>
    <lineage>
        <taxon>Bacteria</taxon>
        <taxon>Bacillati</taxon>
        <taxon>Actinomycetota</taxon>
        <taxon>Actinomycetes</taxon>
        <taxon>Bifidobacteriales</taxon>
        <taxon>Bifidobacteriaceae</taxon>
        <taxon>Bifidobacterium</taxon>
    </lineage>
</organism>
<evidence type="ECO:0000256" key="2">
    <source>
        <dbReference type="ARBA" id="ARBA00022695"/>
    </source>
</evidence>
<dbReference type="EMBL" id="AZMV01000007">
    <property type="protein sequence ID" value="ETY70617.1"/>
    <property type="molecule type" value="Genomic_DNA"/>
</dbReference>
<dbReference type="InterPro" id="IPR002934">
    <property type="entry name" value="Polymerase_NTP_transf_dom"/>
</dbReference>
<accession>W4N6F5</accession>
<name>W4N6F5_9BIFI</name>
<gene>
    <name evidence="9" type="ORF">BMOU_1471</name>
</gene>
<evidence type="ECO:0000256" key="1">
    <source>
        <dbReference type="ARBA" id="ARBA00022679"/>
    </source>
</evidence>
<evidence type="ECO:0000256" key="4">
    <source>
        <dbReference type="ARBA" id="ARBA00022842"/>
    </source>
</evidence>
<keyword evidence="5" id="KW-0511">Multifunctional enzyme</keyword>
<dbReference type="InterPro" id="IPR006674">
    <property type="entry name" value="HD_domain"/>
</dbReference>
<dbReference type="AlphaFoldDB" id="W4N6F5"/>
<feature type="domain" description="HD" evidence="7">
    <location>
        <begin position="469"/>
        <end position="555"/>
    </location>
</feature>
<dbReference type="eggNOG" id="COG2844">
    <property type="taxonomic scope" value="Bacteria"/>
</dbReference>
<dbReference type="Pfam" id="PF01966">
    <property type="entry name" value="HD"/>
    <property type="match status" value="1"/>
</dbReference>
<dbReference type="CDD" id="cd05401">
    <property type="entry name" value="NT_GlnE_GlnD_like"/>
    <property type="match status" value="1"/>
</dbReference>
<dbReference type="GO" id="GO:0016787">
    <property type="term" value="F:hydrolase activity"/>
    <property type="evidence" value="ECO:0007669"/>
    <property type="project" value="UniProtKB-KW"/>
</dbReference>
<keyword evidence="1 9" id="KW-0808">Transferase</keyword>
<feature type="domain" description="Polymerase nucleotidyl transferase" evidence="6">
    <location>
        <begin position="49"/>
        <end position="99"/>
    </location>
</feature>
<dbReference type="Pfam" id="PF08335">
    <property type="entry name" value="GlnD_UR_UTase"/>
    <property type="match status" value="1"/>
</dbReference>
<dbReference type="Gene3D" id="1.10.3210.10">
    <property type="entry name" value="Hypothetical protein af1432"/>
    <property type="match status" value="1"/>
</dbReference>
<dbReference type="PANTHER" id="PTHR47320">
    <property type="entry name" value="BIFUNCTIONAL URIDYLYLTRANSFERASE/URIDYLYL-REMOVING ENZYME"/>
    <property type="match status" value="1"/>
</dbReference>
<keyword evidence="2 9" id="KW-0548">Nucleotidyltransferase</keyword>
<sequence>MTSAVDGLKQRFMTMSQPDVDGVYRNGAAKRKARTDLAMTCLKQLWQEALDAVSFEVPSTGIGLGAVGSLARGQVGPSSDLDLVVIYEPHALTDQQLNELANKLWYPIWDSGLDLDQSVRTRSQCEAVTDHDLPAAMGWLDVVPIAGDTQLIETTATSILERWRKAARKRLPELLGSAKSRLDGFGRMAYINQPDIKEARGGLRDSVLVAALAASWLADRPHGRYDDAVERLLDVRDCIHLVANKDTNMLLSPYQAKVSAMLGLADPTLPDGEREATSIDDLQTLLARVGRQIAFSLDSTASRAEHSLTHEKPRFAFFQVFQPRSGGRRQAPTFDVIAPGVAKHEEEIVLAPGADPGTDAKLALRVAVASAEFGLPIAPGTLQNLRNCPIRDRDWDEESRKLFVRLLAAGPELLNVWEEIDFVDIPGRWIPEWLGVRNRPSASAAHRYTIDRHMVEVTTRLGRETPGGNRYDDRHYTALLLAGILHDIGKRPGVTNHAAEGARHASTVLRRMGFDRDIIWWVTLLVREHLTLSEFATGQNPNDPTVGDELAARMDHDPMLLDMLFDLTRADGSSLGATSGETISKQYGWSKWRESLVRNMYNATRYHM</sequence>